<feature type="region of interest" description="Disordered" evidence="1">
    <location>
        <begin position="127"/>
        <end position="173"/>
    </location>
</feature>
<accession>A0A9Q1K7Y6</accession>
<evidence type="ECO:0000256" key="1">
    <source>
        <dbReference type="SAM" id="MobiDB-lite"/>
    </source>
</evidence>
<proteinExistence type="predicted"/>
<keyword evidence="3" id="KW-1185">Reference proteome</keyword>
<gene>
    <name evidence="2" type="ORF">Cgig2_024634</name>
</gene>
<dbReference type="EMBL" id="JAKOGI010000250">
    <property type="protein sequence ID" value="KAJ8438545.1"/>
    <property type="molecule type" value="Genomic_DNA"/>
</dbReference>
<organism evidence="2 3">
    <name type="scientific">Carnegiea gigantea</name>
    <dbReference type="NCBI Taxonomy" id="171969"/>
    <lineage>
        <taxon>Eukaryota</taxon>
        <taxon>Viridiplantae</taxon>
        <taxon>Streptophyta</taxon>
        <taxon>Embryophyta</taxon>
        <taxon>Tracheophyta</taxon>
        <taxon>Spermatophyta</taxon>
        <taxon>Magnoliopsida</taxon>
        <taxon>eudicotyledons</taxon>
        <taxon>Gunneridae</taxon>
        <taxon>Pentapetalae</taxon>
        <taxon>Caryophyllales</taxon>
        <taxon>Cactineae</taxon>
        <taxon>Cactaceae</taxon>
        <taxon>Cactoideae</taxon>
        <taxon>Echinocereeae</taxon>
        <taxon>Carnegiea</taxon>
    </lineage>
</organism>
<feature type="region of interest" description="Disordered" evidence="1">
    <location>
        <begin position="185"/>
        <end position="206"/>
    </location>
</feature>
<protein>
    <submittedName>
        <fullName evidence="2">Uncharacterized protein</fullName>
    </submittedName>
</protein>
<feature type="compositionally biased region" description="Basic residues" evidence="1">
    <location>
        <begin position="148"/>
        <end position="159"/>
    </location>
</feature>
<sequence length="239" mass="27812">MATMGGVRYGWWEEERDKIVYEQKGWNNQHGGRRGGSGGGGGGAHDDGCVFDGSRWIRYYKGWCRVPAGDRSCVAENDKKKNDIGRDYYHHQALKKGKSNYTVLQPPPRTVQWKQYYDDHQEYEDVDSKALKKGTRNCTVLQPPPRTLKNKKKSKKNNRPKQPPPVRPLNERENYFSYVLSPWKKKNKKMNNNNNNNNNNNGNDLHRECPEGDVDCRAEVFIQEKHRKLKLGKMMSNLW</sequence>
<reference evidence="2" key="1">
    <citation type="submission" date="2022-04" db="EMBL/GenBank/DDBJ databases">
        <title>Carnegiea gigantea Genome sequencing and assembly v2.</title>
        <authorList>
            <person name="Copetti D."/>
            <person name="Sanderson M.J."/>
            <person name="Burquez A."/>
            <person name="Wojciechowski M.F."/>
        </authorList>
    </citation>
    <scope>NUCLEOTIDE SEQUENCE</scope>
    <source>
        <strain evidence="2">SGP5-SGP5p</strain>
        <tissue evidence="2">Aerial part</tissue>
    </source>
</reference>
<comment type="caution">
    <text evidence="2">The sequence shown here is derived from an EMBL/GenBank/DDBJ whole genome shotgun (WGS) entry which is preliminary data.</text>
</comment>
<name>A0A9Q1K7Y6_9CARY</name>
<dbReference type="OrthoDB" id="1833347at2759"/>
<evidence type="ECO:0000313" key="3">
    <source>
        <dbReference type="Proteomes" id="UP001153076"/>
    </source>
</evidence>
<evidence type="ECO:0000313" key="2">
    <source>
        <dbReference type="EMBL" id="KAJ8438545.1"/>
    </source>
</evidence>
<feature type="compositionally biased region" description="Low complexity" evidence="1">
    <location>
        <begin position="190"/>
        <end position="203"/>
    </location>
</feature>
<dbReference type="Proteomes" id="UP001153076">
    <property type="component" value="Unassembled WGS sequence"/>
</dbReference>
<dbReference type="AlphaFoldDB" id="A0A9Q1K7Y6"/>